<dbReference type="Pfam" id="PF01979">
    <property type="entry name" value="Amidohydro_1"/>
    <property type="match status" value="1"/>
</dbReference>
<dbReference type="InterPro" id="IPR032466">
    <property type="entry name" value="Metal_Hydrolase"/>
</dbReference>
<dbReference type="RefSeq" id="WP_171589033.1">
    <property type="nucleotide sequence ID" value="NZ_JABGBO010000008.1"/>
</dbReference>
<dbReference type="InterPro" id="IPR051781">
    <property type="entry name" value="Metallo-dep_Hydrolase"/>
</dbReference>
<evidence type="ECO:0000259" key="1">
    <source>
        <dbReference type="Pfam" id="PF01979"/>
    </source>
</evidence>
<dbReference type="GO" id="GO:0016810">
    <property type="term" value="F:hydrolase activity, acting on carbon-nitrogen (but not peptide) bonds"/>
    <property type="evidence" value="ECO:0007669"/>
    <property type="project" value="InterPro"/>
</dbReference>
<dbReference type="AlphaFoldDB" id="A0A7Y4LCK6"/>
<dbReference type="SUPFAM" id="SSF51338">
    <property type="entry name" value="Composite domain of metallo-dependent hydrolases"/>
    <property type="match status" value="1"/>
</dbReference>
<accession>A0A7Y4LCK6</accession>
<keyword evidence="3" id="KW-1185">Reference proteome</keyword>
<keyword evidence="2" id="KW-0378">Hydrolase</keyword>
<dbReference type="Proteomes" id="UP000541421">
    <property type="component" value="Unassembled WGS sequence"/>
</dbReference>
<dbReference type="InterPro" id="IPR006680">
    <property type="entry name" value="Amidohydro-rel"/>
</dbReference>
<gene>
    <name evidence="2" type="ORF">HKX40_07855</name>
</gene>
<dbReference type="SUPFAM" id="SSF51556">
    <property type="entry name" value="Metallo-dependent hydrolases"/>
    <property type="match status" value="1"/>
</dbReference>
<name>A0A7Y4LCK6_9BURK</name>
<dbReference type="EMBL" id="JABGBO010000008">
    <property type="protein sequence ID" value="NOL50046.1"/>
    <property type="molecule type" value="Genomic_DNA"/>
</dbReference>
<dbReference type="Gene3D" id="2.30.40.10">
    <property type="entry name" value="Urease, subunit C, domain 1"/>
    <property type="match status" value="1"/>
</dbReference>
<dbReference type="Gene3D" id="3.20.20.140">
    <property type="entry name" value="Metal-dependent hydrolases"/>
    <property type="match status" value="1"/>
</dbReference>
<comment type="caution">
    <text evidence="2">The sequence shown here is derived from an EMBL/GenBank/DDBJ whole genome shotgun (WGS) entry which is preliminary data.</text>
</comment>
<evidence type="ECO:0000313" key="2">
    <source>
        <dbReference type="EMBL" id="NOL50046.1"/>
    </source>
</evidence>
<evidence type="ECO:0000313" key="3">
    <source>
        <dbReference type="Proteomes" id="UP000541421"/>
    </source>
</evidence>
<feature type="domain" description="Amidohydrolase-related" evidence="1">
    <location>
        <begin position="58"/>
        <end position="392"/>
    </location>
</feature>
<organism evidence="2 3">
    <name type="scientific">Pelistega europaea</name>
    <dbReference type="NCBI Taxonomy" id="106147"/>
    <lineage>
        <taxon>Bacteria</taxon>
        <taxon>Pseudomonadati</taxon>
        <taxon>Pseudomonadota</taxon>
        <taxon>Betaproteobacteria</taxon>
        <taxon>Burkholderiales</taxon>
        <taxon>Alcaligenaceae</taxon>
        <taxon>Pelistega</taxon>
    </lineage>
</organism>
<proteinExistence type="predicted"/>
<reference evidence="2 3" key="1">
    <citation type="submission" date="2020-05" db="EMBL/GenBank/DDBJ databases">
        <authorList>
            <person name="Niu N."/>
        </authorList>
    </citation>
    <scope>NUCLEOTIDE SEQUENCE [LARGE SCALE GENOMIC DNA]</scope>
    <source>
        <strain evidence="2 3">LMG10982</strain>
    </source>
</reference>
<dbReference type="CDD" id="cd01299">
    <property type="entry name" value="Met_dep_hydrolase_A"/>
    <property type="match status" value="1"/>
</dbReference>
<dbReference type="InterPro" id="IPR011059">
    <property type="entry name" value="Metal-dep_hydrolase_composite"/>
</dbReference>
<sequence>MIKLLKNVNYLDVRTAQYQTGKTIVIKDRKIEQIGDNSLLENPIYATKDTPIDCSGLFLLPGLIDAHVHTTAITPDFAELEISSPFYVAVQSTHILQGMLKRGFTTVRDAGGADYGLAKSTEESPELGPRILFCGKALSQTGGHGDVRTRGRLAFEGCFCCCGLGRVCDGITEVRKAARDEIRKGANQIKIMASGGVSSPTDRIDSTQYSIEELRAIVQEAEAANIYCMAHAYTARAVKRLLENGVRTIEHGNLIDQECCDLFVKYGAYLVPTLITYSALAKEGVASGLPASMEEKIYRVLDAGEIALKMAYDTGVKMLYGSDLLGAMHKYQLEEFNIRAKIVDNAELIRQATCNAADCFKMQGVIGEILVGADASFVGYNKDPLKDISVMTTPEASLKLLMNQGYLIS</sequence>
<dbReference type="PANTHER" id="PTHR43135">
    <property type="entry name" value="ALPHA-D-RIBOSE 1-METHYLPHOSPHONATE 5-TRIPHOSPHATE DIPHOSPHATASE"/>
    <property type="match status" value="1"/>
</dbReference>
<protein>
    <submittedName>
        <fullName evidence="2">Amidohydrolase family protein</fullName>
    </submittedName>
</protein>
<dbReference type="PANTHER" id="PTHR43135:SF3">
    <property type="entry name" value="ALPHA-D-RIBOSE 1-METHYLPHOSPHONATE 5-TRIPHOSPHATE DIPHOSPHATASE"/>
    <property type="match status" value="1"/>
</dbReference>
<dbReference type="InterPro" id="IPR057744">
    <property type="entry name" value="OTAase-like"/>
</dbReference>